<evidence type="ECO:0000313" key="11">
    <source>
        <dbReference type="Proteomes" id="UP000799439"/>
    </source>
</evidence>
<dbReference type="Gene3D" id="1.10.20.10">
    <property type="entry name" value="Histone, subunit A"/>
    <property type="match status" value="1"/>
</dbReference>
<keyword evidence="6" id="KW-0539">Nucleus</keyword>
<dbReference type="EMBL" id="ML996083">
    <property type="protein sequence ID" value="KAF2155106.1"/>
    <property type="molecule type" value="Genomic_DNA"/>
</dbReference>
<feature type="domain" description="Bromodomain associated" evidence="8">
    <location>
        <begin position="93"/>
        <end position="155"/>
    </location>
</feature>
<accession>A0A9P4J5R2</accession>
<feature type="compositionally biased region" description="Basic and acidic residues" evidence="7">
    <location>
        <begin position="315"/>
        <end position="325"/>
    </location>
</feature>
<dbReference type="Pfam" id="PF10406">
    <property type="entry name" value="TAF8_C"/>
    <property type="match status" value="1"/>
</dbReference>
<evidence type="ECO:0000256" key="5">
    <source>
        <dbReference type="ARBA" id="ARBA00023163"/>
    </source>
</evidence>
<proteinExistence type="inferred from homology"/>
<feature type="region of interest" description="Disordered" evidence="7">
    <location>
        <begin position="292"/>
        <end position="327"/>
    </location>
</feature>
<feature type="region of interest" description="Disordered" evidence="7">
    <location>
        <begin position="46"/>
        <end position="68"/>
    </location>
</feature>
<evidence type="ECO:0000313" key="10">
    <source>
        <dbReference type="EMBL" id="KAF2155106.1"/>
    </source>
</evidence>
<keyword evidence="4" id="KW-0805">Transcription regulation</keyword>
<dbReference type="PANTHER" id="PTHR46469">
    <property type="entry name" value="TRANSCRIPTION INITIATION FACTOR TFIID SUBUNIT 8"/>
    <property type="match status" value="1"/>
</dbReference>
<evidence type="ECO:0000256" key="4">
    <source>
        <dbReference type="ARBA" id="ARBA00023015"/>
    </source>
</evidence>
<dbReference type="Pfam" id="PF07524">
    <property type="entry name" value="Bromo_TP"/>
    <property type="match status" value="1"/>
</dbReference>
<organism evidence="10 11">
    <name type="scientific">Myriangium duriaei CBS 260.36</name>
    <dbReference type="NCBI Taxonomy" id="1168546"/>
    <lineage>
        <taxon>Eukaryota</taxon>
        <taxon>Fungi</taxon>
        <taxon>Dikarya</taxon>
        <taxon>Ascomycota</taxon>
        <taxon>Pezizomycotina</taxon>
        <taxon>Dothideomycetes</taxon>
        <taxon>Dothideomycetidae</taxon>
        <taxon>Myriangiales</taxon>
        <taxon>Myriangiaceae</taxon>
        <taxon>Myriangium</taxon>
    </lineage>
</organism>
<sequence>MSCGPVQQVLACLPSAKPALIFSTPSRETLVQRVYSLLRAVHEMDSADQASTKRRQSGGTQHHGLSNIQSMPLSTEPAVQDPFFTQLQFDKGISAMLAVAGFDGVTASALHSFKALAEEYIVGFLETVGMSMLASRRNLPIPQDFVLALAQSGISPSQLEGHISLKIPKDISAPVIVAPAADEPPLVELRDMLGPTLCGTTQFTHPQIPSHFPPLPSKHTWMDTQHVAAREKDPRKIRERATQEGILAEQALRKLAAAANKPRSRSQRTASTTEKNKQAIWQDALAAIIGDDVQNTQGSNDVDISMTDGADDQVDEKKGTPKQSDRTAMVINYDRAHWRKGASFGSIRS</sequence>
<dbReference type="AlphaFoldDB" id="A0A9P4J5R2"/>
<dbReference type="OrthoDB" id="2193813at2759"/>
<name>A0A9P4J5R2_9PEZI</name>
<comment type="subcellular location">
    <subcellularLocation>
        <location evidence="1">Nucleus</location>
    </subcellularLocation>
</comment>
<evidence type="ECO:0000256" key="3">
    <source>
        <dbReference type="ARBA" id="ARBA00017307"/>
    </source>
</evidence>
<reference evidence="10" key="1">
    <citation type="journal article" date="2020" name="Stud. Mycol.">
        <title>101 Dothideomycetes genomes: a test case for predicting lifestyles and emergence of pathogens.</title>
        <authorList>
            <person name="Haridas S."/>
            <person name="Albert R."/>
            <person name="Binder M."/>
            <person name="Bloem J."/>
            <person name="Labutti K."/>
            <person name="Salamov A."/>
            <person name="Andreopoulos B."/>
            <person name="Baker S."/>
            <person name="Barry K."/>
            <person name="Bills G."/>
            <person name="Bluhm B."/>
            <person name="Cannon C."/>
            <person name="Castanera R."/>
            <person name="Culley D."/>
            <person name="Daum C."/>
            <person name="Ezra D."/>
            <person name="Gonzalez J."/>
            <person name="Henrissat B."/>
            <person name="Kuo A."/>
            <person name="Liang C."/>
            <person name="Lipzen A."/>
            <person name="Lutzoni F."/>
            <person name="Magnuson J."/>
            <person name="Mondo S."/>
            <person name="Nolan M."/>
            <person name="Ohm R."/>
            <person name="Pangilinan J."/>
            <person name="Park H.-J."/>
            <person name="Ramirez L."/>
            <person name="Alfaro M."/>
            <person name="Sun H."/>
            <person name="Tritt A."/>
            <person name="Yoshinaga Y."/>
            <person name="Zwiers L.-H."/>
            <person name="Turgeon B."/>
            <person name="Goodwin S."/>
            <person name="Spatafora J."/>
            <person name="Crous P."/>
            <person name="Grigoriev I."/>
        </authorList>
    </citation>
    <scope>NUCLEOTIDE SEQUENCE</scope>
    <source>
        <strain evidence="10">CBS 260.36</strain>
    </source>
</reference>
<feature type="compositionally biased region" description="Polar residues" evidence="7">
    <location>
        <begin position="57"/>
        <end position="68"/>
    </location>
</feature>
<dbReference type="GO" id="GO:0006367">
    <property type="term" value="P:transcription initiation at RNA polymerase II promoter"/>
    <property type="evidence" value="ECO:0007669"/>
    <property type="project" value="TreeGrafter"/>
</dbReference>
<dbReference type="InterPro" id="IPR009072">
    <property type="entry name" value="Histone-fold"/>
</dbReference>
<dbReference type="GO" id="GO:0046982">
    <property type="term" value="F:protein heterodimerization activity"/>
    <property type="evidence" value="ECO:0007669"/>
    <property type="project" value="InterPro"/>
</dbReference>
<dbReference type="InterPro" id="IPR006565">
    <property type="entry name" value="BTP"/>
</dbReference>
<dbReference type="InterPro" id="IPR019473">
    <property type="entry name" value="TFIID_su8_C"/>
</dbReference>
<evidence type="ECO:0000256" key="7">
    <source>
        <dbReference type="SAM" id="MobiDB-lite"/>
    </source>
</evidence>
<protein>
    <recommendedName>
        <fullName evidence="3">Transcription initiation factor TFIID subunit 8</fullName>
    </recommendedName>
</protein>
<comment type="caution">
    <text evidence="10">The sequence shown here is derived from an EMBL/GenBank/DDBJ whole genome shotgun (WGS) entry which is preliminary data.</text>
</comment>
<keyword evidence="11" id="KW-1185">Reference proteome</keyword>
<dbReference type="CDD" id="cd08049">
    <property type="entry name" value="TAF8"/>
    <property type="match status" value="1"/>
</dbReference>
<dbReference type="GO" id="GO:0005669">
    <property type="term" value="C:transcription factor TFIID complex"/>
    <property type="evidence" value="ECO:0007669"/>
    <property type="project" value="InterPro"/>
</dbReference>
<feature type="compositionally biased region" description="Polar residues" evidence="7">
    <location>
        <begin position="293"/>
        <end position="302"/>
    </location>
</feature>
<dbReference type="PANTHER" id="PTHR46469:SF1">
    <property type="entry name" value="TRANSCRIPTION INITIATION FACTOR TFIID SUBUNIT 8"/>
    <property type="match status" value="1"/>
</dbReference>
<evidence type="ECO:0000256" key="6">
    <source>
        <dbReference type="ARBA" id="ARBA00023242"/>
    </source>
</evidence>
<comment type="similarity">
    <text evidence="2">Belongs to the TAF8 family.</text>
</comment>
<dbReference type="CDD" id="cd00076">
    <property type="entry name" value="HFD_SF"/>
    <property type="match status" value="1"/>
</dbReference>
<gene>
    <name evidence="10" type="ORF">K461DRAFT_291991</name>
</gene>
<feature type="region of interest" description="Disordered" evidence="7">
    <location>
        <begin position="257"/>
        <end position="277"/>
    </location>
</feature>
<dbReference type="Proteomes" id="UP000799439">
    <property type="component" value="Unassembled WGS sequence"/>
</dbReference>
<dbReference type="InterPro" id="IPR037818">
    <property type="entry name" value="TAF8"/>
</dbReference>
<evidence type="ECO:0000259" key="9">
    <source>
        <dbReference type="Pfam" id="PF10406"/>
    </source>
</evidence>
<evidence type="ECO:0000256" key="2">
    <source>
        <dbReference type="ARBA" id="ARBA00008767"/>
    </source>
</evidence>
<evidence type="ECO:0000259" key="8">
    <source>
        <dbReference type="Pfam" id="PF07524"/>
    </source>
</evidence>
<evidence type="ECO:0000256" key="1">
    <source>
        <dbReference type="ARBA" id="ARBA00004123"/>
    </source>
</evidence>
<feature type="domain" description="Transcription factor TFIID subunit 8 C-terminal" evidence="9">
    <location>
        <begin position="208"/>
        <end position="255"/>
    </location>
</feature>
<keyword evidence="5" id="KW-0804">Transcription</keyword>